<comment type="caution">
    <text evidence="1">The sequence shown here is derived from an EMBL/GenBank/DDBJ whole genome shotgun (WGS) entry which is preliminary data.</text>
</comment>
<keyword evidence="2" id="KW-1185">Reference proteome</keyword>
<protein>
    <submittedName>
        <fullName evidence="1">Uncharacterized protein</fullName>
    </submittedName>
</protein>
<sequence length="54" mass="6243">KQEKRLAPDRVGGKPQMFSSVSAGLRPVALHFTKWQICSVMNEFITVRRRREEA</sequence>
<reference evidence="1" key="1">
    <citation type="submission" date="2022-05" db="EMBL/GenBank/DDBJ databases">
        <title>Chromosome-level genome of Chaenocephalus aceratus.</title>
        <authorList>
            <person name="Park H."/>
        </authorList>
    </citation>
    <scope>NUCLEOTIDE SEQUENCE</scope>
    <source>
        <strain evidence="1">KU_202001</strain>
    </source>
</reference>
<feature type="non-terminal residue" evidence="1">
    <location>
        <position position="54"/>
    </location>
</feature>
<name>A0ACB9X163_CHAAC</name>
<gene>
    <name evidence="1" type="ORF">KUCAC02_004923</name>
</gene>
<accession>A0ACB9X163</accession>
<organism evidence="1 2">
    <name type="scientific">Chaenocephalus aceratus</name>
    <name type="common">Blackfin icefish</name>
    <name type="synonym">Chaenichthys aceratus</name>
    <dbReference type="NCBI Taxonomy" id="36190"/>
    <lineage>
        <taxon>Eukaryota</taxon>
        <taxon>Metazoa</taxon>
        <taxon>Chordata</taxon>
        <taxon>Craniata</taxon>
        <taxon>Vertebrata</taxon>
        <taxon>Euteleostomi</taxon>
        <taxon>Actinopterygii</taxon>
        <taxon>Neopterygii</taxon>
        <taxon>Teleostei</taxon>
        <taxon>Neoteleostei</taxon>
        <taxon>Acanthomorphata</taxon>
        <taxon>Eupercaria</taxon>
        <taxon>Perciformes</taxon>
        <taxon>Notothenioidei</taxon>
        <taxon>Channichthyidae</taxon>
        <taxon>Chaenocephalus</taxon>
    </lineage>
</organism>
<dbReference type="EMBL" id="CM043794">
    <property type="protein sequence ID" value="KAI4819683.1"/>
    <property type="molecule type" value="Genomic_DNA"/>
</dbReference>
<feature type="non-terminal residue" evidence="1">
    <location>
        <position position="1"/>
    </location>
</feature>
<evidence type="ECO:0000313" key="2">
    <source>
        <dbReference type="Proteomes" id="UP001057452"/>
    </source>
</evidence>
<dbReference type="Proteomes" id="UP001057452">
    <property type="component" value="Chromosome 10"/>
</dbReference>
<proteinExistence type="predicted"/>
<evidence type="ECO:0000313" key="1">
    <source>
        <dbReference type="EMBL" id="KAI4819683.1"/>
    </source>
</evidence>